<protein>
    <submittedName>
        <fullName evidence="3">Acyl carrier protein</fullName>
    </submittedName>
</protein>
<sequence length="220" mass="23868">MVNLSSPPADGKRYPTHRMFKPVVMLAFALSVGCSPHSQRSQTANDPPMLDEIKSVIASHFGRTADSIDPNATFAELGGDDLDLVEITMDVEDKLKLTIRDERLVAETGSASANGICERLTVAGFARVASTAPESKQSSVDSKPHSSGELYESQIGPYGELSVLPNPNEFELVFIPDFADVQRFRAEEMGRDLTDSEIEELRAKSVVIALPADVAAKMSR</sequence>
<keyword evidence="4" id="KW-1185">Reference proteome</keyword>
<proteinExistence type="predicted"/>
<dbReference type="PROSITE" id="PS50075">
    <property type="entry name" value="CARRIER"/>
    <property type="match status" value="1"/>
</dbReference>
<evidence type="ECO:0000259" key="2">
    <source>
        <dbReference type="PROSITE" id="PS50075"/>
    </source>
</evidence>
<reference evidence="3 4" key="1">
    <citation type="submission" date="2019-02" db="EMBL/GenBank/DDBJ databases">
        <title>Deep-cultivation of Planctomycetes and their phenomic and genomic characterization uncovers novel biology.</title>
        <authorList>
            <person name="Wiegand S."/>
            <person name="Jogler M."/>
            <person name="Boedeker C."/>
            <person name="Pinto D."/>
            <person name="Vollmers J."/>
            <person name="Rivas-Marin E."/>
            <person name="Kohn T."/>
            <person name="Peeters S.H."/>
            <person name="Heuer A."/>
            <person name="Rast P."/>
            <person name="Oberbeckmann S."/>
            <person name="Bunk B."/>
            <person name="Jeske O."/>
            <person name="Meyerdierks A."/>
            <person name="Storesund J.E."/>
            <person name="Kallscheuer N."/>
            <person name="Luecker S."/>
            <person name="Lage O.M."/>
            <person name="Pohl T."/>
            <person name="Merkel B.J."/>
            <person name="Hornburger P."/>
            <person name="Mueller R.-W."/>
            <person name="Bruemmer F."/>
            <person name="Labrenz M."/>
            <person name="Spormann A.M."/>
            <person name="Op Den Camp H."/>
            <person name="Overmann J."/>
            <person name="Amann R."/>
            <person name="Jetten M.S.M."/>
            <person name="Mascher T."/>
            <person name="Medema M.H."/>
            <person name="Devos D.P."/>
            <person name="Kaster A.-K."/>
            <person name="Ovreas L."/>
            <person name="Rohde M."/>
            <person name="Galperin M.Y."/>
            <person name="Jogler C."/>
        </authorList>
    </citation>
    <scope>NUCLEOTIDE SEQUENCE [LARGE SCALE GENOMIC DNA]</scope>
    <source>
        <strain evidence="3 4">Pla52n</strain>
    </source>
</reference>
<feature type="compositionally biased region" description="Polar residues" evidence="1">
    <location>
        <begin position="132"/>
        <end position="141"/>
    </location>
</feature>
<evidence type="ECO:0000313" key="3">
    <source>
        <dbReference type="EMBL" id="TWT86996.1"/>
    </source>
</evidence>
<name>A0A5C5ZID1_9BACT</name>
<feature type="region of interest" description="Disordered" evidence="1">
    <location>
        <begin position="131"/>
        <end position="151"/>
    </location>
</feature>
<feature type="domain" description="Carrier" evidence="2">
    <location>
        <begin position="47"/>
        <end position="124"/>
    </location>
</feature>
<accession>A0A5C5ZID1</accession>
<evidence type="ECO:0000256" key="1">
    <source>
        <dbReference type="SAM" id="MobiDB-lite"/>
    </source>
</evidence>
<dbReference type="Pfam" id="PF00550">
    <property type="entry name" value="PP-binding"/>
    <property type="match status" value="1"/>
</dbReference>
<dbReference type="SUPFAM" id="SSF47336">
    <property type="entry name" value="ACP-like"/>
    <property type="match status" value="1"/>
</dbReference>
<dbReference type="InterPro" id="IPR009081">
    <property type="entry name" value="PP-bd_ACP"/>
</dbReference>
<dbReference type="Proteomes" id="UP000320176">
    <property type="component" value="Unassembled WGS sequence"/>
</dbReference>
<dbReference type="InterPro" id="IPR036736">
    <property type="entry name" value="ACP-like_sf"/>
</dbReference>
<organism evidence="3 4">
    <name type="scientific">Stieleria varia</name>
    <dbReference type="NCBI Taxonomy" id="2528005"/>
    <lineage>
        <taxon>Bacteria</taxon>
        <taxon>Pseudomonadati</taxon>
        <taxon>Planctomycetota</taxon>
        <taxon>Planctomycetia</taxon>
        <taxon>Pirellulales</taxon>
        <taxon>Pirellulaceae</taxon>
        <taxon>Stieleria</taxon>
    </lineage>
</organism>
<gene>
    <name evidence="3" type="ORF">Pla52n_70530</name>
</gene>
<dbReference type="AlphaFoldDB" id="A0A5C5ZID1"/>
<evidence type="ECO:0000313" key="4">
    <source>
        <dbReference type="Proteomes" id="UP000320176"/>
    </source>
</evidence>
<dbReference type="Gene3D" id="1.10.1200.10">
    <property type="entry name" value="ACP-like"/>
    <property type="match status" value="1"/>
</dbReference>
<dbReference type="EMBL" id="SJPN01000039">
    <property type="protein sequence ID" value="TWT86996.1"/>
    <property type="molecule type" value="Genomic_DNA"/>
</dbReference>
<comment type="caution">
    <text evidence="3">The sequence shown here is derived from an EMBL/GenBank/DDBJ whole genome shotgun (WGS) entry which is preliminary data.</text>
</comment>